<feature type="compositionally biased region" description="Basic residues" evidence="1">
    <location>
        <begin position="61"/>
        <end position="70"/>
    </location>
</feature>
<feature type="domain" description="Plus3" evidence="2">
    <location>
        <begin position="174"/>
        <end position="317"/>
    </location>
</feature>
<name>A0ABD3MZD8_9STRA</name>
<gene>
    <name evidence="3" type="ORF">ACHAW5_007925</name>
</gene>
<keyword evidence="4" id="KW-1185">Reference proteome</keyword>
<dbReference type="InterPro" id="IPR036128">
    <property type="entry name" value="Plus3-like_sf"/>
</dbReference>
<evidence type="ECO:0000259" key="2">
    <source>
        <dbReference type="PROSITE" id="PS51360"/>
    </source>
</evidence>
<dbReference type="SMART" id="SM00719">
    <property type="entry name" value="Plus3"/>
    <property type="match status" value="1"/>
</dbReference>
<dbReference type="Proteomes" id="UP001530315">
    <property type="component" value="Unassembled WGS sequence"/>
</dbReference>
<dbReference type="AlphaFoldDB" id="A0ABD3MZD8"/>
<feature type="compositionally biased region" description="Acidic residues" evidence="1">
    <location>
        <begin position="147"/>
        <end position="159"/>
    </location>
</feature>
<dbReference type="EMBL" id="JALLAZ020001685">
    <property type="protein sequence ID" value="KAL3768191.1"/>
    <property type="molecule type" value="Genomic_DNA"/>
</dbReference>
<accession>A0ABD3MZD8</accession>
<protein>
    <recommendedName>
        <fullName evidence="2">Plus3 domain-containing protein</fullName>
    </recommendedName>
</protein>
<feature type="compositionally biased region" description="Basic and acidic residues" evidence="1">
    <location>
        <begin position="502"/>
        <end position="536"/>
    </location>
</feature>
<dbReference type="PROSITE" id="PS51360">
    <property type="entry name" value="PLUS3"/>
    <property type="match status" value="1"/>
</dbReference>
<evidence type="ECO:0000313" key="4">
    <source>
        <dbReference type="Proteomes" id="UP001530315"/>
    </source>
</evidence>
<dbReference type="Gene3D" id="3.90.70.200">
    <property type="entry name" value="Plus-3 domain"/>
    <property type="match status" value="1"/>
</dbReference>
<feature type="region of interest" description="Disordered" evidence="1">
    <location>
        <begin position="37"/>
        <end position="171"/>
    </location>
</feature>
<dbReference type="SUPFAM" id="SSF159042">
    <property type="entry name" value="Plus3-like"/>
    <property type="match status" value="1"/>
</dbReference>
<reference evidence="3 4" key="1">
    <citation type="submission" date="2024-10" db="EMBL/GenBank/DDBJ databases">
        <title>Updated reference genomes for cyclostephanoid diatoms.</title>
        <authorList>
            <person name="Roberts W.R."/>
            <person name="Alverson A.J."/>
        </authorList>
    </citation>
    <scope>NUCLEOTIDE SEQUENCE [LARGE SCALE GENOMIC DNA]</scope>
    <source>
        <strain evidence="3 4">AJA276-08</strain>
    </source>
</reference>
<feature type="region of interest" description="Disordered" evidence="1">
    <location>
        <begin position="444"/>
        <end position="542"/>
    </location>
</feature>
<organism evidence="3 4">
    <name type="scientific">Stephanodiscus triporus</name>
    <dbReference type="NCBI Taxonomy" id="2934178"/>
    <lineage>
        <taxon>Eukaryota</taxon>
        <taxon>Sar</taxon>
        <taxon>Stramenopiles</taxon>
        <taxon>Ochrophyta</taxon>
        <taxon>Bacillariophyta</taxon>
        <taxon>Coscinodiscophyceae</taxon>
        <taxon>Thalassiosirophycidae</taxon>
        <taxon>Stephanodiscales</taxon>
        <taxon>Stephanodiscaceae</taxon>
        <taxon>Stephanodiscus</taxon>
    </lineage>
</organism>
<dbReference type="Pfam" id="PF03126">
    <property type="entry name" value="Plus-3"/>
    <property type="match status" value="1"/>
</dbReference>
<feature type="compositionally biased region" description="Basic and acidic residues" evidence="1">
    <location>
        <begin position="37"/>
        <end position="60"/>
    </location>
</feature>
<evidence type="ECO:0000313" key="3">
    <source>
        <dbReference type="EMBL" id="KAL3768191.1"/>
    </source>
</evidence>
<comment type="caution">
    <text evidence="3">The sequence shown here is derived from an EMBL/GenBank/DDBJ whole genome shotgun (WGS) entry which is preliminary data.</text>
</comment>
<feature type="compositionally biased region" description="Basic residues" evidence="1">
    <location>
        <begin position="77"/>
        <end position="86"/>
    </location>
</feature>
<sequence length="589" mass="67610">METFDTQKLVQGADDKKYLDSLPELERENILAERFEKLKSEADMKKAIRENKRKEREKKKPAGAKKKPATKRNVPARGKKGKHLKKQAALARIRESRASKQMAVEGESESDLDYGRDSDDSDDDYEESAMLKPWQQQKGKKKLQSESSDDESMGADEDQQTPKGSIEKRTEDTEAVLEDYYKVTIPRRRIMRWCNEPFFEKAVKNFYVRLGIGRENMTQKPCYRLCRIDGVVIKNEYSFPPDPNQKPISTNKWLKVSFGKTVREFKMLTVSDHRPSLDDVNKLVSQLKMERLTDSLLTKKSANKLRKRQDELVNNYTYTKEEFDNLVTENKKRSNKASNIGLEKTRIALLVQAAKEEVENAKKRLEDAEVERMEADDDDDKATAAESNVKKAKDELDMANKKLAERIEELKRIQKEEEDRISRLEKSSKVQNWVKVNQRAKLANKNADFESYKEQLAREKIQGSSEPKFDPYARRSMKPKNLWEVGGPKQSNDTAGSSSIIEEEKKEATERDDANVGKDGDKEHKRDDIPEPHKMELPGQANQFAYDDDIVIGGDISNMGGIGAKKVRARARKGLSLEEYQERKAAGTL</sequence>
<dbReference type="InterPro" id="IPR004343">
    <property type="entry name" value="Plus-3_dom"/>
</dbReference>
<feature type="compositionally biased region" description="Basic and acidic residues" evidence="1">
    <location>
        <begin position="447"/>
        <end position="473"/>
    </location>
</feature>
<evidence type="ECO:0000256" key="1">
    <source>
        <dbReference type="SAM" id="MobiDB-lite"/>
    </source>
</evidence>
<proteinExistence type="predicted"/>